<dbReference type="EMBL" id="CP051180">
    <property type="protein sequence ID" value="QIZ75530.1"/>
    <property type="molecule type" value="Genomic_DNA"/>
</dbReference>
<gene>
    <name evidence="1" type="ORF">HER31_00590</name>
</gene>
<proteinExistence type="predicted"/>
<dbReference type="AlphaFoldDB" id="A0A6H1UAC1"/>
<keyword evidence="2" id="KW-1185">Reference proteome</keyword>
<evidence type="ECO:0000313" key="2">
    <source>
        <dbReference type="Proteomes" id="UP000501602"/>
    </source>
</evidence>
<accession>A0A6H1UAC1</accession>
<protein>
    <submittedName>
        <fullName evidence="1">DUF3389 domain-containing protein</fullName>
    </submittedName>
</protein>
<dbReference type="Pfam" id="PF11869">
    <property type="entry name" value="DUF3389"/>
    <property type="match status" value="1"/>
</dbReference>
<dbReference type="Proteomes" id="UP000501602">
    <property type="component" value="Chromosome"/>
</dbReference>
<organism evidence="1 2">
    <name type="scientific">Ferrimonas lipolytica</name>
    <dbReference type="NCBI Taxonomy" id="2724191"/>
    <lineage>
        <taxon>Bacteria</taxon>
        <taxon>Pseudomonadati</taxon>
        <taxon>Pseudomonadota</taxon>
        <taxon>Gammaproteobacteria</taxon>
        <taxon>Alteromonadales</taxon>
        <taxon>Ferrimonadaceae</taxon>
        <taxon>Ferrimonas</taxon>
    </lineage>
</organism>
<reference evidence="1 2" key="1">
    <citation type="submission" date="2020-04" db="EMBL/GenBank/DDBJ databases">
        <title>Ferrimonas sp. S7 isolated from sea water.</title>
        <authorList>
            <person name="Bae S.S."/>
            <person name="Baek K."/>
        </authorList>
    </citation>
    <scope>NUCLEOTIDE SEQUENCE [LARGE SCALE GENOMIC DNA]</scope>
    <source>
        <strain evidence="1 2">S7</strain>
    </source>
</reference>
<dbReference type="RefSeq" id="WP_168658791.1">
    <property type="nucleotide sequence ID" value="NZ_CP051180.1"/>
</dbReference>
<name>A0A6H1UAC1_9GAMM</name>
<dbReference type="InterPro" id="IPR021811">
    <property type="entry name" value="DUF3389"/>
</dbReference>
<evidence type="ECO:0000313" key="1">
    <source>
        <dbReference type="EMBL" id="QIZ75530.1"/>
    </source>
</evidence>
<dbReference type="KEGG" id="fes:HER31_00590"/>
<sequence>MKLTFSQGVLIANPNELMVRLEGPARITFQAAADNIQLVGIANVITGFGGGVSWSLQLDDEGQLQLLAQELGLEIKGAR</sequence>